<proteinExistence type="predicted"/>
<feature type="transmembrane region" description="Helical" evidence="5">
    <location>
        <begin position="12"/>
        <end position="31"/>
    </location>
</feature>
<protein>
    <submittedName>
        <fullName evidence="7">LapA family protein</fullName>
    </submittedName>
</protein>
<sequence>MKTRPVTMIRFLFVSLPLLILFLIAIAFGAMNNTPVTVDFLAVQQQVSLALVAALFLALGFIIGVIAMLARQFLLGREVKKLRKQLVKTSTP</sequence>
<accession>A0ABU3KU76</accession>
<evidence type="ECO:0000256" key="5">
    <source>
        <dbReference type="SAM" id="Phobius"/>
    </source>
</evidence>
<keyword evidence="4 5" id="KW-0472">Membrane</keyword>
<evidence type="ECO:0000313" key="8">
    <source>
        <dbReference type="Proteomes" id="UP001305027"/>
    </source>
</evidence>
<reference evidence="7 8" key="1">
    <citation type="submission" date="2022-07" db="EMBL/GenBank/DDBJ databases">
        <title>Pseudidiomarina sp. nov, a marine bacterium isolated from Pacific Ocean.</title>
        <authorList>
            <person name="Wang Y."/>
        </authorList>
    </citation>
    <scope>NUCLEOTIDE SEQUENCE [LARGE SCALE GENOMIC DNA]</scope>
    <source>
        <strain evidence="7 8">GXY010</strain>
    </source>
</reference>
<evidence type="ECO:0000256" key="3">
    <source>
        <dbReference type="ARBA" id="ARBA00022989"/>
    </source>
</evidence>
<comment type="caution">
    <text evidence="7">The sequence shown here is derived from an EMBL/GenBank/DDBJ whole genome shotgun (WGS) entry which is preliminary data.</text>
</comment>
<evidence type="ECO:0000259" key="6">
    <source>
        <dbReference type="Pfam" id="PF06305"/>
    </source>
</evidence>
<dbReference type="InterPro" id="IPR010445">
    <property type="entry name" value="LapA_dom"/>
</dbReference>
<feature type="domain" description="Lipopolysaccharide assembly protein A" evidence="6">
    <location>
        <begin position="32"/>
        <end position="89"/>
    </location>
</feature>
<name>A0ABU3KU76_9GAMM</name>
<keyword evidence="8" id="KW-1185">Reference proteome</keyword>
<gene>
    <name evidence="7" type="ORF">NOG12_02745</name>
</gene>
<organism evidence="7 8">
    <name type="scientific">Pseudidiomarina fusca</name>
    <dbReference type="NCBI Taxonomy" id="2965078"/>
    <lineage>
        <taxon>Bacteria</taxon>
        <taxon>Pseudomonadati</taxon>
        <taxon>Pseudomonadota</taxon>
        <taxon>Gammaproteobacteria</taxon>
        <taxon>Alteromonadales</taxon>
        <taxon>Idiomarinaceae</taxon>
        <taxon>Pseudidiomarina</taxon>
    </lineage>
</organism>
<feature type="transmembrane region" description="Helical" evidence="5">
    <location>
        <begin position="51"/>
        <end position="74"/>
    </location>
</feature>
<dbReference type="EMBL" id="JANFPJ010000003">
    <property type="protein sequence ID" value="MDT7525015.1"/>
    <property type="molecule type" value="Genomic_DNA"/>
</dbReference>
<evidence type="ECO:0000313" key="7">
    <source>
        <dbReference type="EMBL" id="MDT7525015.1"/>
    </source>
</evidence>
<evidence type="ECO:0000256" key="2">
    <source>
        <dbReference type="ARBA" id="ARBA00022692"/>
    </source>
</evidence>
<evidence type="ECO:0000256" key="1">
    <source>
        <dbReference type="ARBA" id="ARBA00022475"/>
    </source>
</evidence>
<dbReference type="Pfam" id="PF06305">
    <property type="entry name" value="LapA_dom"/>
    <property type="match status" value="1"/>
</dbReference>
<keyword evidence="1" id="KW-1003">Cell membrane</keyword>
<evidence type="ECO:0000256" key="4">
    <source>
        <dbReference type="ARBA" id="ARBA00023136"/>
    </source>
</evidence>
<dbReference type="Proteomes" id="UP001305027">
    <property type="component" value="Unassembled WGS sequence"/>
</dbReference>
<keyword evidence="3 5" id="KW-1133">Transmembrane helix</keyword>
<keyword evidence="2 5" id="KW-0812">Transmembrane</keyword>